<evidence type="ECO:0000313" key="2">
    <source>
        <dbReference type="Proteomes" id="UP000000600"/>
    </source>
</evidence>
<sequence length="140" mass="15850">MTCGSPLGQLVMSINEEGKYFFQCQYETTEDKIRCYLALIKSGIYKCLYCQDNYYGENCEKYNTTSTKLTSKCQQQNLDGTCALCYPGYGKKSEYDQTCSQSCIPYSSCYMDLTTNVVYELPCMEDGAFQLGTICVCKNS</sequence>
<dbReference type="KEGG" id="ptm:GSPATT00036588001"/>
<dbReference type="RefSeq" id="XP_001435205.1">
    <property type="nucleotide sequence ID" value="XM_001435168.1"/>
</dbReference>
<dbReference type="GeneID" id="5020990"/>
<dbReference type="HOGENOM" id="CLU_1839039_0_0_1"/>
<evidence type="ECO:0000313" key="1">
    <source>
        <dbReference type="EMBL" id="CAK67808.1"/>
    </source>
</evidence>
<protein>
    <recommendedName>
        <fullName evidence="3">EGF-like domain-containing protein</fullName>
    </recommendedName>
</protein>
<dbReference type="InParanoid" id="A0CAJ1"/>
<proteinExistence type="predicted"/>
<dbReference type="OrthoDB" id="10428780at2759"/>
<accession>A0CAJ1</accession>
<dbReference type="AlphaFoldDB" id="A0CAJ1"/>
<keyword evidence="2" id="KW-1185">Reference proteome</keyword>
<organism evidence="1 2">
    <name type="scientific">Paramecium tetraurelia</name>
    <dbReference type="NCBI Taxonomy" id="5888"/>
    <lineage>
        <taxon>Eukaryota</taxon>
        <taxon>Sar</taxon>
        <taxon>Alveolata</taxon>
        <taxon>Ciliophora</taxon>
        <taxon>Intramacronucleata</taxon>
        <taxon>Oligohymenophorea</taxon>
        <taxon>Peniculida</taxon>
        <taxon>Parameciidae</taxon>
        <taxon>Paramecium</taxon>
    </lineage>
</organism>
<dbReference type="EMBL" id="CT868054">
    <property type="protein sequence ID" value="CAK67808.1"/>
    <property type="molecule type" value="Genomic_DNA"/>
</dbReference>
<evidence type="ECO:0008006" key="3">
    <source>
        <dbReference type="Google" id="ProtNLM"/>
    </source>
</evidence>
<reference evidence="1 2" key="1">
    <citation type="journal article" date="2006" name="Nature">
        <title>Global trends of whole-genome duplications revealed by the ciliate Paramecium tetraurelia.</title>
        <authorList>
            <consortium name="Genoscope"/>
            <person name="Aury J.-M."/>
            <person name="Jaillon O."/>
            <person name="Duret L."/>
            <person name="Noel B."/>
            <person name="Jubin C."/>
            <person name="Porcel B.M."/>
            <person name="Segurens B."/>
            <person name="Daubin V."/>
            <person name="Anthouard V."/>
            <person name="Aiach N."/>
            <person name="Arnaiz O."/>
            <person name="Billaut A."/>
            <person name="Beisson J."/>
            <person name="Blanc I."/>
            <person name="Bouhouche K."/>
            <person name="Camara F."/>
            <person name="Duharcourt S."/>
            <person name="Guigo R."/>
            <person name="Gogendeau D."/>
            <person name="Katinka M."/>
            <person name="Keller A.-M."/>
            <person name="Kissmehl R."/>
            <person name="Klotz C."/>
            <person name="Koll F."/>
            <person name="Le Moue A."/>
            <person name="Lepere C."/>
            <person name="Malinsky S."/>
            <person name="Nowacki M."/>
            <person name="Nowak J.K."/>
            <person name="Plattner H."/>
            <person name="Poulain J."/>
            <person name="Ruiz F."/>
            <person name="Serrano V."/>
            <person name="Zagulski M."/>
            <person name="Dessen P."/>
            <person name="Betermier M."/>
            <person name="Weissenbach J."/>
            <person name="Scarpelli C."/>
            <person name="Schachter V."/>
            <person name="Sperling L."/>
            <person name="Meyer E."/>
            <person name="Cohen J."/>
            <person name="Wincker P."/>
        </authorList>
    </citation>
    <scope>NUCLEOTIDE SEQUENCE [LARGE SCALE GENOMIC DNA]</scope>
    <source>
        <strain evidence="1 2">Stock d4-2</strain>
    </source>
</reference>
<dbReference type="Proteomes" id="UP000000600">
    <property type="component" value="Unassembled WGS sequence"/>
</dbReference>
<gene>
    <name evidence="1" type="ORF">GSPATT00036588001</name>
</gene>
<name>A0CAJ1_PARTE</name>